<evidence type="ECO:0008006" key="3">
    <source>
        <dbReference type="Google" id="ProtNLM"/>
    </source>
</evidence>
<name>A0ABP7JEY3_9ACTN</name>
<keyword evidence="2" id="KW-1185">Reference proteome</keyword>
<reference evidence="2" key="1">
    <citation type="journal article" date="2019" name="Int. J. Syst. Evol. Microbiol.">
        <title>The Global Catalogue of Microorganisms (GCM) 10K type strain sequencing project: providing services to taxonomists for standard genome sequencing and annotation.</title>
        <authorList>
            <consortium name="The Broad Institute Genomics Platform"/>
            <consortium name="The Broad Institute Genome Sequencing Center for Infectious Disease"/>
            <person name="Wu L."/>
            <person name="Ma J."/>
        </authorList>
    </citation>
    <scope>NUCLEOTIDE SEQUENCE [LARGE SCALE GENOMIC DNA]</scope>
    <source>
        <strain evidence="2">JCM 16908</strain>
    </source>
</reference>
<organism evidence="1 2">
    <name type="scientific">Sphaerisporangium flaviroseum</name>
    <dbReference type="NCBI Taxonomy" id="509199"/>
    <lineage>
        <taxon>Bacteria</taxon>
        <taxon>Bacillati</taxon>
        <taxon>Actinomycetota</taxon>
        <taxon>Actinomycetes</taxon>
        <taxon>Streptosporangiales</taxon>
        <taxon>Streptosporangiaceae</taxon>
        <taxon>Sphaerisporangium</taxon>
    </lineage>
</organism>
<proteinExistence type="predicted"/>
<evidence type="ECO:0000313" key="1">
    <source>
        <dbReference type="EMBL" id="GAA3843235.1"/>
    </source>
</evidence>
<protein>
    <recommendedName>
        <fullName evidence="3">ISKra4 family transposase</fullName>
    </recommendedName>
</protein>
<dbReference type="RefSeq" id="WP_344952628.1">
    <property type="nucleotide sequence ID" value="NZ_BAAAZR010000054.1"/>
</dbReference>
<comment type="caution">
    <text evidence="1">The sequence shown here is derived from an EMBL/GenBank/DDBJ whole genome shotgun (WGS) entry which is preliminary data.</text>
</comment>
<evidence type="ECO:0000313" key="2">
    <source>
        <dbReference type="Proteomes" id="UP001500888"/>
    </source>
</evidence>
<dbReference type="Proteomes" id="UP001500888">
    <property type="component" value="Unassembled WGS sequence"/>
</dbReference>
<gene>
    <name evidence="1" type="ORF">GCM10022226_77740</name>
</gene>
<sequence length="275" mass="30004">MGSLLEELARREQLVAQAAADVDAFYDAQIPLPCTSSTVLALSVDAKGIAMRKWLCGSVITDPGAVIAKVFDHAEARDPAHARSWVVLVDGARHQLDLIAAEAARRDIGVHIVIDFVHVLEKLWAAAWCLHPPSAPAAEDWVATTHALALLAGHTDQVVTALTAQATVLPARRRDGLDACVRYLTNNAERLRYDQALEAGWPIATGVIEGACRHLIADRFDHAGARWGLPGAEAVLKLRALTANGHLDEYWRYHLARQHDRVHQSCYKDGYALTA</sequence>
<dbReference type="EMBL" id="BAAAZR010000054">
    <property type="protein sequence ID" value="GAA3843235.1"/>
    <property type="molecule type" value="Genomic_DNA"/>
</dbReference>
<accession>A0ABP7JEY3</accession>